<keyword evidence="6" id="KW-0653">Protein transport</keyword>
<dbReference type="Proteomes" id="UP000528322">
    <property type="component" value="Unassembled WGS sequence"/>
</dbReference>
<protein>
    <submittedName>
        <fullName evidence="11">General secretion pathway protein C</fullName>
    </submittedName>
</protein>
<sequence>MGTLINHPAVAKLLTLLGPFVVVAVVVSTAYSLSQLTWQLSMPTPQKPPATGERGPEQLSASDTDRSQAATIAGWNLFGTEEVKEEVESPKVDMINAPQTRMRLKLEGVFVARNPDNSLALIANQGQAANVYTVGSSIPGGATLAGVFADRVVLQRDDAFETLRFPDSDEDIGLQETQTRSTPTSEPRRSSSRRERAEQSAPPQRELTDQDNLVQNIQRMTPESFMYTYAPVMESNPQAILDGAGLTPQSSSNGEPGGYAVGSNAPAELMEQIGLQQGDVIVSVNNHPVGDVQRDRQLVNQIIESGVARIEIRRGSRQFVVTYPLR</sequence>
<dbReference type="Pfam" id="PF11356">
    <property type="entry name" value="T2SSC"/>
    <property type="match status" value="1"/>
</dbReference>
<gene>
    <name evidence="11" type="ORF">HNR37_000539</name>
</gene>
<evidence type="ECO:0000256" key="6">
    <source>
        <dbReference type="ARBA" id="ARBA00022927"/>
    </source>
</evidence>
<keyword evidence="7" id="KW-1133">Transmembrane helix</keyword>
<evidence type="ECO:0000256" key="2">
    <source>
        <dbReference type="ARBA" id="ARBA00022448"/>
    </source>
</evidence>
<evidence type="ECO:0000313" key="11">
    <source>
        <dbReference type="EMBL" id="MBB5021233.1"/>
    </source>
</evidence>
<dbReference type="Gene3D" id="2.30.42.10">
    <property type="match status" value="1"/>
</dbReference>
<feature type="compositionally biased region" description="Basic and acidic residues" evidence="9">
    <location>
        <begin position="186"/>
        <end position="198"/>
    </location>
</feature>
<dbReference type="InterPro" id="IPR024961">
    <property type="entry name" value="T2SS_GspC_N"/>
</dbReference>
<evidence type="ECO:0000256" key="7">
    <source>
        <dbReference type="ARBA" id="ARBA00022989"/>
    </source>
</evidence>
<dbReference type="EMBL" id="JACHID010000002">
    <property type="protein sequence ID" value="MBB5021233.1"/>
    <property type="molecule type" value="Genomic_DNA"/>
</dbReference>
<comment type="subcellular location">
    <subcellularLocation>
        <location evidence="1">Cell inner membrane</location>
    </subcellularLocation>
</comment>
<evidence type="ECO:0000313" key="12">
    <source>
        <dbReference type="Proteomes" id="UP000528322"/>
    </source>
</evidence>
<feature type="region of interest" description="Disordered" evidence="9">
    <location>
        <begin position="164"/>
        <end position="213"/>
    </location>
</feature>
<keyword evidence="5" id="KW-0812">Transmembrane</keyword>
<evidence type="ECO:0000256" key="3">
    <source>
        <dbReference type="ARBA" id="ARBA00022475"/>
    </source>
</evidence>
<accession>A0A7W7Y3A2</accession>
<reference evidence="11 12" key="1">
    <citation type="submission" date="2020-08" db="EMBL/GenBank/DDBJ databases">
        <title>Genomic Encyclopedia of Type Strains, Phase IV (KMG-IV): sequencing the most valuable type-strain genomes for metagenomic binning, comparative biology and taxonomic classification.</title>
        <authorList>
            <person name="Goeker M."/>
        </authorList>
    </citation>
    <scope>NUCLEOTIDE SEQUENCE [LARGE SCALE GENOMIC DNA]</scope>
    <source>
        <strain evidence="11 12">DSM 22071</strain>
    </source>
</reference>
<evidence type="ECO:0000256" key="8">
    <source>
        <dbReference type="ARBA" id="ARBA00023136"/>
    </source>
</evidence>
<name>A0A7W7Y3A2_9BACT</name>
<evidence type="ECO:0000256" key="5">
    <source>
        <dbReference type="ARBA" id="ARBA00022692"/>
    </source>
</evidence>
<dbReference type="AlphaFoldDB" id="A0A7W7Y3A2"/>
<keyword evidence="3" id="KW-1003">Cell membrane</keyword>
<comment type="caution">
    <text evidence="11">The sequence shown here is derived from an EMBL/GenBank/DDBJ whole genome shotgun (WGS) entry which is preliminary data.</text>
</comment>
<evidence type="ECO:0000256" key="9">
    <source>
        <dbReference type="SAM" id="MobiDB-lite"/>
    </source>
</evidence>
<feature type="domain" description="Type II secretion system protein GspC N-terminal" evidence="10">
    <location>
        <begin position="26"/>
        <end position="165"/>
    </location>
</feature>
<keyword evidence="4" id="KW-0997">Cell inner membrane</keyword>
<feature type="region of interest" description="Disordered" evidence="9">
    <location>
        <begin position="42"/>
        <end position="66"/>
    </location>
</feature>
<keyword evidence="8" id="KW-0472">Membrane</keyword>
<dbReference type="InterPro" id="IPR036034">
    <property type="entry name" value="PDZ_sf"/>
</dbReference>
<proteinExistence type="predicted"/>
<evidence type="ECO:0000259" key="10">
    <source>
        <dbReference type="Pfam" id="PF11356"/>
    </source>
</evidence>
<dbReference type="SUPFAM" id="SSF50156">
    <property type="entry name" value="PDZ domain-like"/>
    <property type="match status" value="1"/>
</dbReference>
<evidence type="ECO:0000256" key="4">
    <source>
        <dbReference type="ARBA" id="ARBA00022519"/>
    </source>
</evidence>
<keyword evidence="12" id="KW-1185">Reference proteome</keyword>
<dbReference type="GO" id="GO:0015031">
    <property type="term" value="P:protein transport"/>
    <property type="evidence" value="ECO:0007669"/>
    <property type="project" value="UniProtKB-KW"/>
</dbReference>
<evidence type="ECO:0000256" key="1">
    <source>
        <dbReference type="ARBA" id="ARBA00004533"/>
    </source>
</evidence>
<organism evidence="11 12">
    <name type="scientific">Desulfurispira natronophila</name>
    <dbReference type="NCBI Taxonomy" id="682562"/>
    <lineage>
        <taxon>Bacteria</taxon>
        <taxon>Pseudomonadati</taxon>
        <taxon>Chrysiogenota</taxon>
        <taxon>Chrysiogenia</taxon>
        <taxon>Chrysiogenales</taxon>
        <taxon>Chrysiogenaceae</taxon>
        <taxon>Desulfurispira</taxon>
    </lineage>
</organism>
<dbReference type="Gene3D" id="2.30.30.830">
    <property type="match status" value="1"/>
</dbReference>
<keyword evidence="2" id="KW-0813">Transport</keyword>
<dbReference type="RefSeq" id="WP_183729555.1">
    <property type="nucleotide sequence ID" value="NZ_JACHID010000002.1"/>
</dbReference>
<feature type="region of interest" description="Disordered" evidence="9">
    <location>
        <begin position="240"/>
        <end position="260"/>
    </location>
</feature>
<dbReference type="GO" id="GO:0005886">
    <property type="term" value="C:plasma membrane"/>
    <property type="evidence" value="ECO:0007669"/>
    <property type="project" value="UniProtKB-SubCell"/>
</dbReference>
<feature type="compositionally biased region" description="Low complexity" evidence="9">
    <location>
        <begin position="175"/>
        <end position="185"/>
    </location>
</feature>